<organism evidence="1">
    <name type="scientific">marine metagenome</name>
    <dbReference type="NCBI Taxonomy" id="408172"/>
    <lineage>
        <taxon>unclassified sequences</taxon>
        <taxon>metagenomes</taxon>
        <taxon>ecological metagenomes</taxon>
    </lineage>
</organism>
<evidence type="ECO:0008006" key="2">
    <source>
        <dbReference type="Google" id="ProtNLM"/>
    </source>
</evidence>
<dbReference type="AlphaFoldDB" id="A0A382RRB7"/>
<accession>A0A382RRB7</accession>
<gene>
    <name evidence="1" type="ORF">METZ01_LOCUS353087</name>
</gene>
<sequence>MKKLVTDEYRTAFVEWICKLKEWEWWFTGTFRYECALEPAKRAFKRFIKRELNNGVSYVYVCESNSGRSGYHIHALFADCEGIRRKRIWQKWFDRYGRARILPVDPAKGL</sequence>
<protein>
    <recommendedName>
        <fullName evidence="2">Geminivirus AL1 replication-associated protein catalytic domain-containing protein</fullName>
    </recommendedName>
</protein>
<proteinExistence type="predicted"/>
<feature type="non-terminal residue" evidence="1">
    <location>
        <position position="110"/>
    </location>
</feature>
<dbReference type="EMBL" id="UINC01123631">
    <property type="protein sequence ID" value="SVD00233.1"/>
    <property type="molecule type" value="Genomic_DNA"/>
</dbReference>
<name>A0A382RRB7_9ZZZZ</name>
<evidence type="ECO:0000313" key="1">
    <source>
        <dbReference type="EMBL" id="SVD00233.1"/>
    </source>
</evidence>
<reference evidence="1" key="1">
    <citation type="submission" date="2018-05" db="EMBL/GenBank/DDBJ databases">
        <authorList>
            <person name="Lanie J.A."/>
            <person name="Ng W.-L."/>
            <person name="Kazmierczak K.M."/>
            <person name="Andrzejewski T.M."/>
            <person name="Davidsen T.M."/>
            <person name="Wayne K.J."/>
            <person name="Tettelin H."/>
            <person name="Glass J.I."/>
            <person name="Rusch D."/>
            <person name="Podicherti R."/>
            <person name="Tsui H.-C.T."/>
            <person name="Winkler M.E."/>
        </authorList>
    </citation>
    <scope>NUCLEOTIDE SEQUENCE</scope>
</reference>